<keyword evidence="3" id="KW-1185">Reference proteome</keyword>
<protein>
    <submittedName>
        <fullName evidence="2">Uncharacterized protein</fullName>
    </submittedName>
</protein>
<evidence type="ECO:0000313" key="3">
    <source>
        <dbReference type="Proteomes" id="UP000694402"/>
    </source>
</evidence>
<organism evidence="2 3">
    <name type="scientific">Oncorhynchus tshawytscha</name>
    <name type="common">Chinook salmon</name>
    <name type="synonym">Salmo tshawytscha</name>
    <dbReference type="NCBI Taxonomy" id="74940"/>
    <lineage>
        <taxon>Eukaryota</taxon>
        <taxon>Metazoa</taxon>
        <taxon>Chordata</taxon>
        <taxon>Craniata</taxon>
        <taxon>Vertebrata</taxon>
        <taxon>Euteleostomi</taxon>
        <taxon>Actinopterygii</taxon>
        <taxon>Neopterygii</taxon>
        <taxon>Teleostei</taxon>
        <taxon>Protacanthopterygii</taxon>
        <taxon>Salmoniformes</taxon>
        <taxon>Salmonidae</taxon>
        <taxon>Salmoninae</taxon>
        <taxon>Oncorhynchus</taxon>
    </lineage>
</organism>
<sequence>MSSVQKTMSNLRSRVEGYEKTEDTAISEKTSLVDQEDARLIFLNQPQLTKFCSNHFRQYCVVPGLLPGMDS</sequence>
<dbReference type="AlphaFoldDB" id="A0A8C8I5H7"/>
<feature type="compositionally biased region" description="Polar residues" evidence="1">
    <location>
        <begin position="1"/>
        <end position="12"/>
    </location>
</feature>
<reference evidence="2" key="2">
    <citation type="submission" date="2025-09" db="UniProtKB">
        <authorList>
            <consortium name="Ensembl"/>
        </authorList>
    </citation>
    <scope>IDENTIFICATION</scope>
</reference>
<dbReference type="Proteomes" id="UP000694402">
    <property type="component" value="Unassembled WGS sequence"/>
</dbReference>
<name>A0A8C8I5H7_ONCTS</name>
<dbReference type="Ensembl" id="ENSOTST00005077290.2">
    <property type="protein sequence ID" value="ENSOTSP00005071234.2"/>
    <property type="gene ID" value="ENSOTSG00005033727.2"/>
</dbReference>
<accession>A0A8C8I5H7</accession>
<feature type="region of interest" description="Disordered" evidence="1">
    <location>
        <begin position="1"/>
        <end position="26"/>
    </location>
</feature>
<evidence type="ECO:0000313" key="2">
    <source>
        <dbReference type="Ensembl" id="ENSOTSP00005071234.2"/>
    </source>
</evidence>
<proteinExistence type="predicted"/>
<reference evidence="2" key="1">
    <citation type="submission" date="2025-08" db="UniProtKB">
        <authorList>
            <consortium name="Ensembl"/>
        </authorList>
    </citation>
    <scope>IDENTIFICATION</scope>
</reference>
<feature type="compositionally biased region" description="Basic and acidic residues" evidence="1">
    <location>
        <begin position="13"/>
        <end position="23"/>
    </location>
</feature>
<dbReference type="GeneTree" id="ENSGT00940000177939"/>
<evidence type="ECO:0000256" key="1">
    <source>
        <dbReference type="SAM" id="MobiDB-lite"/>
    </source>
</evidence>